<accession>C0NV99</accession>
<evidence type="ECO:0000313" key="2">
    <source>
        <dbReference type="Proteomes" id="UP000001631"/>
    </source>
</evidence>
<protein>
    <submittedName>
        <fullName evidence="1">Uncharacterized protein</fullName>
    </submittedName>
</protein>
<reference evidence="1" key="1">
    <citation type="submission" date="2009-02" db="EMBL/GenBank/DDBJ databases">
        <title>The Genome Sequence of Ajellomyces capsulatus strain G186AR.</title>
        <authorList>
            <consortium name="The Broad Institute Genome Sequencing Platform"/>
            <person name="Champion M."/>
            <person name="Cuomo C."/>
            <person name="Ma L.-J."/>
            <person name="Henn M.R."/>
            <person name="Sil A."/>
            <person name="Goldman B."/>
            <person name="Young S.K."/>
            <person name="Kodira C.D."/>
            <person name="Zeng Q."/>
            <person name="Koehrsen M."/>
            <person name="Alvarado L."/>
            <person name="Berlin A."/>
            <person name="Borenstein D."/>
            <person name="Chen Z."/>
            <person name="Engels R."/>
            <person name="Freedman E."/>
            <person name="Gellesch M."/>
            <person name="Goldberg J."/>
            <person name="Griggs A."/>
            <person name="Gujja S."/>
            <person name="Heiman D."/>
            <person name="Hepburn T."/>
            <person name="Howarth C."/>
            <person name="Jen D."/>
            <person name="Larson L."/>
            <person name="Lewis B."/>
            <person name="Mehta T."/>
            <person name="Park D."/>
            <person name="Pearson M."/>
            <person name="Roberts A."/>
            <person name="Saif S."/>
            <person name="Shea T."/>
            <person name="Shenoy N."/>
            <person name="Sisk P."/>
            <person name="Stolte C."/>
            <person name="Sykes S."/>
            <person name="Walk T."/>
            <person name="White J."/>
            <person name="Yandava C."/>
            <person name="Klein B."/>
            <person name="McEwen J.G."/>
            <person name="Puccia R."/>
            <person name="Goldman G.H."/>
            <person name="Felipe M.S."/>
            <person name="Nino-Vega G."/>
            <person name="San-Blas G."/>
            <person name="Taylor J."/>
            <person name="Mendoza L."/>
            <person name="Galagan J."/>
            <person name="Nusbaum C."/>
            <person name="Birren B."/>
        </authorList>
    </citation>
    <scope>NUCLEOTIDE SEQUENCE</scope>
    <source>
        <strain evidence="1">G186AR</strain>
    </source>
</reference>
<evidence type="ECO:0000313" key="1">
    <source>
        <dbReference type="EMBL" id="EEH04438.1"/>
    </source>
</evidence>
<keyword evidence="2" id="KW-1185">Reference proteome</keyword>
<proteinExistence type="predicted"/>
<sequence>MPSLVMVGVNRVEDDDIELSEMLAMEQPRELGPGGESAFGSDLGNRFVYSTLMAFAGMEPFHIEPETGRRILSAFAHSFDKSLLYLLKHNRIQSLLDPPPATGILTSFCLSSRLSVCQHSNTRYPPMLERVGFHAKLAREVYCASNAFALQSRAVLQVAGIPSFLSNSLTAGLLCNASGRSATYHGSLAHLY</sequence>
<gene>
    <name evidence="1" type="ORF">HCBG_07079</name>
</gene>
<dbReference type="InParanoid" id="C0NV99"/>
<dbReference type="EMBL" id="GG663373">
    <property type="protein sequence ID" value="EEH04438.1"/>
    <property type="molecule type" value="Genomic_DNA"/>
</dbReference>
<dbReference type="Proteomes" id="UP000001631">
    <property type="component" value="Unassembled WGS sequence"/>
</dbReference>
<dbReference type="RefSeq" id="XP_045284919.1">
    <property type="nucleotide sequence ID" value="XM_045434128.1"/>
</dbReference>
<organism evidence="1 2">
    <name type="scientific">Ajellomyces capsulatus (strain G186AR / H82 / ATCC MYA-2454 / RMSCC 2432)</name>
    <name type="common">Darling's disease fungus</name>
    <name type="synonym">Histoplasma capsulatum</name>
    <dbReference type="NCBI Taxonomy" id="447093"/>
    <lineage>
        <taxon>Eukaryota</taxon>
        <taxon>Fungi</taxon>
        <taxon>Dikarya</taxon>
        <taxon>Ascomycota</taxon>
        <taxon>Pezizomycotina</taxon>
        <taxon>Eurotiomycetes</taxon>
        <taxon>Eurotiomycetidae</taxon>
        <taxon>Onygenales</taxon>
        <taxon>Ajellomycetaceae</taxon>
        <taxon>Histoplasma</taxon>
    </lineage>
</organism>
<dbReference type="AlphaFoldDB" id="C0NV99"/>
<dbReference type="GeneID" id="69040095"/>
<dbReference type="HOGENOM" id="CLU_1467789_0_0_1"/>
<name>C0NV99_AJECG</name>